<gene>
    <name evidence="3" type="ORF">UFOPK1766_00618</name>
    <name evidence="4" type="ORF">UFOPK3162_00016</name>
</gene>
<dbReference type="EMBL" id="CAFABB010000001">
    <property type="protein sequence ID" value="CAB4813514.1"/>
    <property type="molecule type" value="Genomic_DNA"/>
</dbReference>
<dbReference type="EMBL" id="CAEZTW010000105">
    <property type="protein sequence ID" value="CAB4583957.1"/>
    <property type="molecule type" value="Genomic_DNA"/>
</dbReference>
<protein>
    <submittedName>
        <fullName evidence="4">Unannotated protein</fullName>
    </submittedName>
</protein>
<sequence length="51" mass="5713">MRESIVGSLIIIFVAGFLILRLSKRGAMSKYDKKPQSKWNSLSEGVDPTDE</sequence>
<name>A0A6J6YYT1_9ZZZZ</name>
<evidence type="ECO:0000256" key="1">
    <source>
        <dbReference type="SAM" id="MobiDB-lite"/>
    </source>
</evidence>
<dbReference type="AlphaFoldDB" id="A0A6J6YYT1"/>
<organism evidence="4">
    <name type="scientific">freshwater metagenome</name>
    <dbReference type="NCBI Taxonomy" id="449393"/>
    <lineage>
        <taxon>unclassified sequences</taxon>
        <taxon>metagenomes</taxon>
        <taxon>ecological metagenomes</taxon>
    </lineage>
</organism>
<keyword evidence="2" id="KW-0472">Membrane</keyword>
<keyword evidence="2" id="KW-1133">Transmembrane helix</keyword>
<keyword evidence="2" id="KW-0812">Transmembrane</keyword>
<accession>A0A6J6YYT1</accession>
<feature type="region of interest" description="Disordered" evidence="1">
    <location>
        <begin position="27"/>
        <end position="51"/>
    </location>
</feature>
<evidence type="ECO:0000313" key="3">
    <source>
        <dbReference type="EMBL" id="CAB4583957.1"/>
    </source>
</evidence>
<feature type="transmembrane region" description="Helical" evidence="2">
    <location>
        <begin position="6"/>
        <end position="23"/>
    </location>
</feature>
<reference evidence="4" key="1">
    <citation type="submission" date="2020-05" db="EMBL/GenBank/DDBJ databases">
        <authorList>
            <person name="Chiriac C."/>
            <person name="Salcher M."/>
            <person name="Ghai R."/>
            <person name="Kavagutti S V."/>
        </authorList>
    </citation>
    <scope>NUCLEOTIDE SEQUENCE</scope>
</reference>
<evidence type="ECO:0000256" key="2">
    <source>
        <dbReference type="SAM" id="Phobius"/>
    </source>
</evidence>
<proteinExistence type="predicted"/>
<evidence type="ECO:0000313" key="4">
    <source>
        <dbReference type="EMBL" id="CAB4813514.1"/>
    </source>
</evidence>